<name>A0A0K2V6M0_LEPSM</name>
<dbReference type="EMBL" id="HACA01028599">
    <property type="protein sequence ID" value="CDW45960.1"/>
    <property type="molecule type" value="Transcribed_RNA"/>
</dbReference>
<dbReference type="AlphaFoldDB" id="A0A0K2V6M0"/>
<proteinExistence type="predicted"/>
<protein>
    <submittedName>
        <fullName evidence="1">Uncharacterized protein</fullName>
    </submittedName>
</protein>
<reference evidence="1" key="1">
    <citation type="submission" date="2014-05" db="EMBL/GenBank/DDBJ databases">
        <authorList>
            <person name="Chronopoulou M."/>
        </authorList>
    </citation>
    <scope>NUCLEOTIDE SEQUENCE</scope>
    <source>
        <tissue evidence="1">Whole organism</tissue>
    </source>
</reference>
<accession>A0A0K2V6M0</accession>
<organism evidence="1">
    <name type="scientific">Lepeophtheirus salmonis</name>
    <name type="common">Salmon louse</name>
    <name type="synonym">Caligus salmonis</name>
    <dbReference type="NCBI Taxonomy" id="72036"/>
    <lineage>
        <taxon>Eukaryota</taxon>
        <taxon>Metazoa</taxon>
        <taxon>Ecdysozoa</taxon>
        <taxon>Arthropoda</taxon>
        <taxon>Crustacea</taxon>
        <taxon>Multicrustacea</taxon>
        <taxon>Hexanauplia</taxon>
        <taxon>Copepoda</taxon>
        <taxon>Siphonostomatoida</taxon>
        <taxon>Caligidae</taxon>
        <taxon>Lepeophtheirus</taxon>
    </lineage>
</organism>
<sequence>MLWEINSIMIQREGSQQKQVKFPQEKIADLIYLSRKVQFEK</sequence>
<evidence type="ECO:0000313" key="1">
    <source>
        <dbReference type="EMBL" id="CDW45960.1"/>
    </source>
</evidence>